<name>A0A3N0YN96_ANAGA</name>
<dbReference type="PANTHER" id="PTHR28489">
    <property type="entry name" value="RENTINAL DEGENERATION 3-LIKE"/>
    <property type="match status" value="1"/>
</dbReference>
<reference evidence="2 3" key="1">
    <citation type="submission" date="2018-10" db="EMBL/GenBank/DDBJ databases">
        <title>Genome assembly for a Yunnan-Guizhou Plateau 3E fish, Anabarilius grahami (Regan), and its evolutionary and genetic applications.</title>
        <authorList>
            <person name="Jiang W."/>
        </authorList>
    </citation>
    <scope>NUCLEOTIDE SEQUENCE [LARGE SCALE GENOMIC DNA]</scope>
    <source>
        <strain evidence="2">AG-KIZ</strain>
        <tissue evidence="2">Muscle</tissue>
    </source>
</reference>
<dbReference type="PANTHER" id="PTHR28489:SF4">
    <property type="entry name" value="PROTEIN RD3-LIKE"/>
    <property type="match status" value="1"/>
</dbReference>
<gene>
    <name evidence="2" type="ORF">DPX16_13388</name>
</gene>
<dbReference type="Proteomes" id="UP000281406">
    <property type="component" value="Unassembled WGS sequence"/>
</dbReference>
<dbReference type="AlphaFoldDB" id="A0A3N0YN96"/>
<accession>A0A3N0YN96</accession>
<feature type="region of interest" description="Disordered" evidence="1">
    <location>
        <begin position="169"/>
        <end position="211"/>
    </location>
</feature>
<protein>
    <submittedName>
        <fullName evidence="2">Protein RD3</fullName>
    </submittedName>
</protein>
<proteinExistence type="predicted"/>
<sequence length="211" mass="24727">MFFWLSVFSKEPQVPDQRSPEELVTKMLMLELSFSVKRTERLRQERATENRRRSSCVDYSWLAAAPHKSSYEIPPGEILELQDLCAKIPPSQCGPLILRLRKVMTEVEPDVTEVSRLFRSVLCNYLDEVEERTARERAPKTRAKRSKSMSVINLRKRFRINPLWSRVTAGRDGEDISEEDEDDEEDEDNIQRNRRIRSMPDISVEEERAPT</sequence>
<dbReference type="Pfam" id="PF14473">
    <property type="entry name" value="RD3"/>
    <property type="match status" value="1"/>
</dbReference>
<evidence type="ECO:0000313" key="2">
    <source>
        <dbReference type="EMBL" id="ROL47673.1"/>
    </source>
</evidence>
<feature type="compositionally biased region" description="Acidic residues" evidence="1">
    <location>
        <begin position="175"/>
        <end position="188"/>
    </location>
</feature>
<dbReference type="EMBL" id="RJVU01035392">
    <property type="protein sequence ID" value="ROL47673.1"/>
    <property type="molecule type" value="Genomic_DNA"/>
</dbReference>
<dbReference type="OrthoDB" id="8897402at2759"/>
<keyword evidence="3" id="KW-1185">Reference proteome</keyword>
<evidence type="ECO:0000313" key="3">
    <source>
        <dbReference type="Proteomes" id="UP000281406"/>
    </source>
</evidence>
<evidence type="ECO:0000256" key="1">
    <source>
        <dbReference type="SAM" id="MobiDB-lite"/>
    </source>
</evidence>
<dbReference type="InterPro" id="IPR028092">
    <property type="entry name" value="RD3"/>
</dbReference>
<comment type="caution">
    <text evidence="2">The sequence shown here is derived from an EMBL/GenBank/DDBJ whole genome shotgun (WGS) entry which is preliminary data.</text>
</comment>
<organism evidence="2 3">
    <name type="scientific">Anabarilius grahami</name>
    <name type="common">Kanglang fish</name>
    <name type="synonym">Barilius grahami</name>
    <dbReference type="NCBI Taxonomy" id="495550"/>
    <lineage>
        <taxon>Eukaryota</taxon>
        <taxon>Metazoa</taxon>
        <taxon>Chordata</taxon>
        <taxon>Craniata</taxon>
        <taxon>Vertebrata</taxon>
        <taxon>Euteleostomi</taxon>
        <taxon>Actinopterygii</taxon>
        <taxon>Neopterygii</taxon>
        <taxon>Teleostei</taxon>
        <taxon>Ostariophysi</taxon>
        <taxon>Cypriniformes</taxon>
        <taxon>Xenocyprididae</taxon>
        <taxon>Xenocypridinae</taxon>
        <taxon>Xenocypridinae incertae sedis</taxon>
        <taxon>Anabarilius</taxon>
    </lineage>
</organism>